<dbReference type="Proteomes" id="UP001156836">
    <property type="component" value="Unassembled WGS sequence"/>
</dbReference>
<evidence type="ECO:0008006" key="3">
    <source>
        <dbReference type="Google" id="ProtNLM"/>
    </source>
</evidence>
<gene>
    <name evidence="1" type="ORF">GCM10007860_18060</name>
</gene>
<proteinExistence type="predicted"/>
<organism evidence="1 2">
    <name type="scientific">Chitiniphilus shinanonensis</name>
    <dbReference type="NCBI Taxonomy" id="553088"/>
    <lineage>
        <taxon>Bacteria</taxon>
        <taxon>Pseudomonadati</taxon>
        <taxon>Pseudomonadota</taxon>
        <taxon>Betaproteobacteria</taxon>
        <taxon>Neisseriales</taxon>
        <taxon>Chitinibacteraceae</taxon>
        <taxon>Chitiniphilus</taxon>
    </lineage>
</organism>
<evidence type="ECO:0000313" key="1">
    <source>
        <dbReference type="EMBL" id="GLS04659.1"/>
    </source>
</evidence>
<reference evidence="2" key="1">
    <citation type="journal article" date="2019" name="Int. J. Syst. Evol. Microbiol.">
        <title>The Global Catalogue of Microorganisms (GCM) 10K type strain sequencing project: providing services to taxonomists for standard genome sequencing and annotation.</title>
        <authorList>
            <consortium name="The Broad Institute Genomics Platform"/>
            <consortium name="The Broad Institute Genome Sequencing Center for Infectious Disease"/>
            <person name="Wu L."/>
            <person name="Ma J."/>
        </authorList>
    </citation>
    <scope>NUCLEOTIDE SEQUENCE [LARGE SCALE GENOMIC DNA]</scope>
    <source>
        <strain evidence="2">NBRC 104970</strain>
    </source>
</reference>
<protein>
    <recommendedName>
        <fullName evidence="3">Tryptophan synthase subunit beta like protein</fullName>
    </recommendedName>
</protein>
<accession>A0ABQ6BY04</accession>
<dbReference type="RefSeq" id="WP_018749588.1">
    <property type="nucleotide sequence ID" value="NZ_BAABUF010000031.1"/>
</dbReference>
<comment type="caution">
    <text evidence="1">The sequence shown here is derived from an EMBL/GenBank/DDBJ whole genome shotgun (WGS) entry which is preliminary data.</text>
</comment>
<dbReference type="EMBL" id="BSOZ01000023">
    <property type="protein sequence ID" value="GLS04659.1"/>
    <property type="molecule type" value="Genomic_DNA"/>
</dbReference>
<sequence>MPYVKRNAAGQLVALFDQPQADADEFVPHAAPEILAFLGLPGGRESFDALDVDFVRVLEDLIDVLTQKNILKLTDLPEQAQAKLLARRRLRADLRAPSILLGNDDVI</sequence>
<evidence type="ECO:0000313" key="2">
    <source>
        <dbReference type="Proteomes" id="UP001156836"/>
    </source>
</evidence>
<name>A0ABQ6BY04_9NEIS</name>
<keyword evidence="2" id="KW-1185">Reference proteome</keyword>